<dbReference type="AlphaFoldDB" id="A0AB73U580"/>
<accession>A0AB73U580</accession>
<evidence type="ECO:0008006" key="3">
    <source>
        <dbReference type="Google" id="ProtNLM"/>
    </source>
</evidence>
<dbReference type="Proteomes" id="UP000317728">
    <property type="component" value="Chromosome"/>
</dbReference>
<dbReference type="RefSeq" id="WP_075908738.1">
    <property type="nucleotide sequence ID" value="NZ_CP041150.1"/>
</dbReference>
<evidence type="ECO:0000313" key="1">
    <source>
        <dbReference type="EMBL" id="QDF71783.1"/>
    </source>
</evidence>
<gene>
    <name evidence="1" type="ORF">FJK96_17570</name>
</gene>
<dbReference type="EMBL" id="CP041150">
    <property type="protein sequence ID" value="QDF71783.1"/>
    <property type="molecule type" value="Genomic_DNA"/>
</dbReference>
<proteinExistence type="predicted"/>
<organism evidence="1 2">
    <name type="scientific">Mycobacteroides chelonae</name>
    <name type="common">Mycobacterium chelonae</name>
    <dbReference type="NCBI Taxonomy" id="1774"/>
    <lineage>
        <taxon>Bacteria</taxon>
        <taxon>Bacillati</taxon>
        <taxon>Actinomycetota</taxon>
        <taxon>Actinomycetes</taxon>
        <taxon>Mycobacteriales</taxon>
        <taxon>Mycobacteriaceae</taxon>
        <taxon>Mycobacteroides</taxon>
    </lineage>
</organism>
<sequence>MLRAVVGNFLKSLTEREFDGPLLAILSSRGFTDIHFTHGGFEFGKDVIAKKAEADDGTLARLRRRCSRGGGLTLRQYSIQSKAGDIGMSEWRAVRSQLEECGYSTLSHPSFDEDLPRVVVLVITGHLKGAAAPDAQQFRKACKSRGLAGFEVWDDQNLLDWLCNDPALGLASAAVQNELVALVSAINSHSVTEPMLERFSRRWLVGDSDRVRLSQASIEASVICNLLRNTQRLDLAALMSLHLYRAASRSLPNAVSTSALRLFTTYASELLEQVEPFLNDPKALVNVLIEPLAIVTYPAACSRMIEIFGLLALVDDELAGQAGEAVRRLCVEHPGSHRPIADQFAISLIAPAVVLARLDRDAATAFLRSVSNWVLDRHDPNQSGLGLADLQENEEVAIERLLGGALADTKLVIRTQSYIATVLLDLTTAIGAQDLYEGIRDNFRALQIVPTITAADEAVGDWRRGGIGVWPQPRVDYGSWQVPSRGIIRTRPLRTR</sequence>
<reference evidence="1 2" key="1">
    <citation type="submission" date="2019-06" db="EMBL/GenBank/DDBJ databases">
        <title>Whole geneome sequnce of Mycobacteroides chelonae M77 isolated from bovine milk from Meghalaya, India.</title>
        <authorList>
            <person name="Vise E."/>
            <person name="Das S."/>
            <person name="Garg A."/>
            <person name="Ghatak S."/>
            <person name="Shakuntala I."/>
            <person name="Milton A.A.P."/>
            <person name="Karam A."/>
            <person name="Sanjukta R."/>
            <person name="Puro K."/>
            <person name="Sen A."/>
        </authorList>
    </citation>
    <scope>NUCLEOTIDE SEQUENCE [LARGE SCALE GENOMIC DNA]</scope>
    <source>
        <strain evidence="1 2">M77</strain>
    </source>
</reference>
<evidence type="ECO:0000313" key="2">
    <source>
        <dbReference type="Proteomes" id="UP000317728"/>
    </source>
</evidence>
<protein>
    <recommendedName>
        <fullName evidence="3">Restriction endonuclease type IV Mrr domain-containing protein</fullName>
    </recommendedName>
</protein>
<name>A0AB73U580_MYCCH</name>